<name>W6R9A8_9HYPH</name>
<accession>W6R9A8</accession>
<dbReference type="InterPro" id="IPR037185">
    <property type="entry name" value="EmrE-like"/>
</dbReference>
<feature type="transmembrane region" description="Helical" evidence="6">
    <location>
        <begin position="161"/>
        <end position="181"/>
    </location>
</feature>
<dbReference type="HOGENOM" id="CLU_033863_3_1_5"/>
<keyword evidence="9" id="KW-1185">Reference proteome</keyword>
<evidence type="ECO:0000256" key="2">
    <source>
        <dbReference type="ARBA" id="ARBA00007362"/>
    </source>
</evidence>
<dbReference type="PANTHER" id="PTHR32322:SF2">
    <property type="entry name" value="EAMA DOMAIN-CONTAINING PROTEIN"/>
    <property type="match status" value="1"/>
</dbReference>
<evidence type="ECO:0000313" key="8">
    <source>
        <dbReference type="EMBL" id="CDM56955.1"/>
    </source>
</evidence>
<dbReference type="Pfam" id="PF00892">
    <property type="entry name" value="EamA"/>
    <property type="match status" value="1"/>
</dbReference>
<dbReference type="AlphaFoldDB" id="W6R9A8"/>
<dbReference type="PATRIC" id="fig|348824.6.peg.1379"/>
<dbReference type="InterPro" id="IPR050638">
    <property type="entry name" value="AA-Vitamin_Transporters"/>
</dbReference>
<feature type="transmembrane region" description="Helical" evidence="6">
    <location>
        <begin position="226"/>
        <end position="246"/>
    </location>
</feature>
<dbReference type="KEGG" id="rhl:LPU83_1281"/>
<protein>
    <submittedName>
        <fullName evidence="8">Amino-acid metabolite efflux pump</fullName>
    </submittedName>
</protein>
<evidence type="ECO:0000256" key="4">
    <source>
        <dbReference type="ARBA" id="ARBA00022989"/>
    </source>
</evidence>
<comment type="subcellular location">
    <subcellularLocation>
        <location evidence="1">Membrane</location>
        <topology evidence="1">Multi-pass membrane protein</topology>
    </subcellularLocation>
</comment>
<evidence type="ECO:0000259" key="7">
    <source>
        <dbReference type="Pfam" id="PF00892"/>
    </source>
</evidence>
<organism evidence="8 9">
    <name type="scientific">Rhizobium favelukesii</name>
    <dbReference type="NCBI Taxonomy" id="348824"/>
    <lineage>
        <taxon>Bacteria</taxon>
        <taxon>Pseudomonadati</taxon>
        <taxon>Pseudomonadota</taxon>
        <taxon>Alphaproteobacteria</taxon>
        <taxon>Hyphomicrobiales</taxon>
        <taxon>Rhizobiaceae</taxon>
        <taxon>Rhizobium/Agrobacterium group</taxon>
        <taxon>Rhizobium</taxon>
    </lineage>
</organism>
<dbReference type="RefSeq" id="WP_024313740.1">
    <property type="nucleotide sequence ID" value="NZ_ATTO01000006.1"/>
</dbReference>
<evidence type="ECO:0000256" key="5">
    <source>
        <dbReference type="ARBA" id="ARBA00023136"/>
    </source>
</evidence>
<feature type="transmembrane region" description="Helical" evidence="6">
    <location>
        <begin position="47"/>
        <end position="66"/>
    </location>
</feature>
<feature type="transmembrane region" description="Helical" evidence="6">
    <location>
        <begin position="16"/>
        <end position="35"/>
    </location>
</feature>
<proteinExistence type="inferred from homology"/>
<feature type="domain" description="EamA" evidence="7">
    <location>
        <begin position="18"/>
        <end position="150"/>
    </location>
</feature>
<evidence type="ECO:0000313" key="9">
    <source>
        <dbReference type="Proteomes" id="UP000019443"/>
    </source>
</evidence>
<dbReference type="SUPFAM" id="SSF103481">
    <property type="entry name" value="Multidrug resistance efflux transporter EmrE"/>
    <property type="match status" value="2"/>
</dbReference>
<feature type="transmembrane region" description="Helical" evidence="6">
    <location>
        <begin position="134"/>
        <end position="155"/>
    </location>
</feature>
<feature type="transmembrane region" description="Helical" evidence="6">
    <location>
        <begin position="78"/>
        <end position="99"/>
    </location>
</feature>
<dbReference type="GO" id="GO:0016020">
    <property type="term" value="C:membrane"/>
    <property type="evidence" value="ECO:0007669"/>
    <property type="project" value="UniProtKB-SubCell"/>
</dbReference>
<dbReference type="Gene3D" id="1.10.3730.20">
    <property type="match status" value="1"/>
</dbReference>
<gene>
    <name evidence="8" type="ORF">LPU83_1281</name>
</gene>
<reference evidence="8" key="1">
    <citation type="submission" date="2013-11" db="EMBL/GenBank/DDBJ databases">
        <title>Draft genome sequence of the broad-host-range Rhizobium sp. LPU83 strain, a member of the low-genetic diversity Oregon-like Rhizobium sp. group.</title>
        <authorList>
            <person name="Wibberg D."/>
            <person name="Puehler A."/>
            <person name="Schlueter A."/>
        </authorList>
    </citation>
    <scope>NUCLEOTIDE SEQUENCE [LARGE SCALE GENOMIC DNA]</scope>
    <source>
        <strain evidence="8">LPU83</strain>
    </source>
</reference>
<dbReference type="InterPro" id="IPR000620">
    <property type="entry name" value="EamA_dom"/>
</dbReference>
<evidence type="ECO:0000256" key="1">
    <source>
        <dbReference type="ARBA" id="ARBA00004141"/>
    </source>
</evidence>
<dbReference type="Proteomes" id="UP000019443">
    <property type="component" value="Chromosome"/>
</dbReference>
<comment type="similarity">
    <text evidence="2">Belongs to the EamA transporter family.</text>
</comment>
<keyword evidence="3 6" id="KW-0812">Transmembrane</keyword>
<evidence type="ECO:0000256" key="6">
    <source>
        <dbReference type="SAM" id="Phobius"/>
    </source>
</evidence>
<feature type="transmembrane region" description="Helical" evidence="6">
    <location>
        <begin position="253"/>
        <end position="272"/>
    </location>
</feature>
<evidence type="ECO:0000256" key="3">
    <source>
        <dbReference type="ARBA" id="ARBA00022692"/>
    </source>
</evidence>
<sequence length="301" mass="30311">MSVLAFTNNQKSTSTSVGYAGAVVTVLIWAAWILATRHSAATQLGTIDIGLIRYGIPALVLAPVWLKTGLLPKGVPLGLLATMVAGAGAVFFQLTTSAIHSTPASAAGILLGGSMPLAAALIGIFVFRERPDFIRLLGLAAIVTGVGILLVRSLAGAALPWSSFVLLPMGAILWASYTHAFRRSGLTAVQASALIAIWSCLIHVGLAIVFGTSITSAPLAEVGLQMLSQGILSGLAATVAYGLAVHALGGTQAAAFTAITPVLATIGGGVLLGEEIGIAEIAAAVVTGIGVALSTGIASRR</sequence>
<dbReference type="PANTHER" id="PTHR32322">
    <property type="entry name" value="INNER MEMBRANE TRANSPORTER"/>
    <property type="match status" value="1"/>
</dbReference>
<keyword evidence="5 6" id="KW-0472">Membrane</keyword>
<dbReference type="EMBL" id="HG916852">
    <property type="protein sequence ID" value="CDM56955.1"/>
    <property type="molecule type" value="Genomic_DNA"/>
</dbReference>
<feature type="transmembrane region" description="Helical" evidence="6">
    <location>
        <begin position="278"/>
        <end position="298"/>
    </location>
</feature>
<feature type="transmembrane region" description="Helical" evidence="6">
    <location>
        <begin position="193"/>
        <end position="214"/>
    </location>
</feature>
<dbReference type="eggNOG" id="COG0697">
    <property type="taxonomic scope" value="Bacteria"/>
</dbReference>
<keyword evidence="4 6" id="KW-1133">Transmembrane helix</keyword>
<feature type="transmembrane region" description="Helical" evidence="6">
    <location>
        <begin position="105"/>
        <end position="127"/>
    </location>
</feature>